<dbReference type="PANTHER" id="PTHR35849:SF2">
    <property type="entry name" value="BLR2341 PROTEIN"/>
    <property type="match status" value="1"/>
</dbReference>
<sequence length="179" mass="19083">MRRISLSRSSGTAFTPPDRKGQFFRAAHDYCWQTFISSVGRAAFWRPDPEDVVDASDLFTVTTDPAAPGRARLGLCGRITVTDAAALKRAALDLVARGVDVTIDCSAVEYLDVSAVQLLMCLDRELGRCGHRGALAGVSPALATDLRLLGLGAAPPAPAEKPASRWHEAIQAVADHSAR</sequence>
<dbReference type="EMBL" id="CP053452">
    <property type="protein sequence ID" value="QJW98006.1"/>
    <property type="molecule type" value="Genomic_DNA"/>
</dbReference>
<evidence type="ECO:0000313" key="2">
    <source>
        <dbReference type="EMBL" id="QJW98006.1"/>
    </source>
</evidence>
<protein>
    <recommendedName>
        <fullName evidence="1">STAS domain-containing protein</fullName>
    </recommendedName>
</protein>
<dbReference type="InterPro" id="IPR052746">
    <property type="entry name" value="MlaB_ABC_Transporter"/>
</dbReference>
<dbReference type="InterPro" id="IPR058548">
    <property type="entry name" value="MlaB-like_STAS"/>
</dbReference>
<dbReference type="AlphaFoldDB" id="A0A6M5YX87"/>
<evidence type="ECO:0000313" key="3">
    <source>
        <dbReference type="Proteomes" id="UP000503447"/>
    </source>
</evidence>
<name>A0A6M5YX87_9BACT</name>
<dbReference type="Gene3D" id="3.30.750.24">
    <property type="entry name" value="STAS domain"/>
    <property type="match status" value="1"/>
</dbReference>
<dbReference type="PROSITE" id="PS50801">
    <property type="entry name" value="STAS"/>
    <property type="match status" value="1"/>
</dbReference>
<dbReference type="InterPro" id="IPR002645">
    <property type="entry name" value="STAS_dom"/>
</dbReference>
<dbReference type="CDD" id="cd07043">
    <property type="entry name" value="STAS_anti-anti-sigma_factors"/>
    <property type="match status" value="1"/>
</dbReference>
<dbReference type="InterPro" id="IPR036513">
    <property type="entry name" value="STAS_dom_sf"/>
</dbReference>
<dbReference type="KEGG" id="ftj:FTUN_5586"/>
<dbReference type="PANTHER" id="PTHR35849">
    <property type="entry name" value="BLR2341 PROTEIN"/>
    <property type="match status" value="1"/>
</dbReference>
<accession>A0A6M5YX87</accession>
<feature type="domain" description="STAS" evidence="1">
    <location>
        <begin position="68"/>
        <end position="173"/>
    </location>
</feature>
<keyword evidence="3" id="KW-1185">Reference proteome</keyword>
<dbReference type="Pfam" id="PF13466">
    <property type="entry name" value="STAS_2"/>
    <property type="match status" value="1"/>
</dbReference>
<organism evidence="2 3">
    <name type="scientific">Frigoriglobus tundricola</name>
    <dbReference type="NCBI Taxonomy" id="2774151"/>
    <lineage>
        <taxon>Bacteria</taxon>
        <taxon>Pseudomonadati</taxon>
        <taxon>Planctomycetota</taxon>
        <taxon>Planctomycetia</taxon>
        <taxon>Gemmatales</taxon>
        <taxon>Gemmataceae</taxon>
        <taxon>Frigoriglobus</taxon>
    </lineage>
</organism>
<gene>
    <name evidence="2" type="ORF">FTUN_5586</name>
</gene>
<evidence type="ECO:0000259" key="1">
    <source>
        <dbReference type="PROSITE" id="PS50801"/>
    </source>
</evidence>
<reference evidence="3" key="1">
    <citation type="submission" date="2020-05" db="EMBL/GenBank/DDBJ databases">
        <title>Frigoriglobus tundricola gen. nov., sp. nov., a psychrotolerant cellulolytic planctomycete of the family Gemmataceae with two divergent copies of 16S rRNA gene.</title>
        <authorList>
            <person name="Kulichevskaya I.S."/>
            <person name="Ivanova A.A."/>
            <person name="Naumoff D.G."/>
            <person name="Beletsky A.V."/>
            <person name="Rijpstra W.I.C."/>
            <person name="Sinninghe Damste J.S."/>
            <person name="Mardanov A.V."/>
            <person name="Ravin N.V."/>
            <person name="Dedysh S.N."/>
        </authorList>
    </citation>
    <scope>NUCLEOTIDE SEQUENCE [LARGE SCALE GENOMIC DNA]</scope>
    <source>
        <strain evidence="3">PL17</strain>
    </source>
</reference>
<proteinExistence type="predicted"/>
<dbReference type="Proteomes" id="UP000503447">
    <property type="component" value="Chromosome"/>
</dbReference>
<dbReference type="SUPFAM" id="SSF52091">
    <property type="entry name" value="SpoIIaa-like"/>
    <property type="match status" value="1"/>
</dbReference>